<reference evidence="1" key="1">
    <citation type="journal article" date="2020" name="J Insects Food Feed">
        <title>The yellow mealworm (Tenebrio molitor) genome: a resource for the emerging insects as food and feed industry.</title>
        <authorList>
            <person name="Eriksson T."/>
            <person name="Andere A."/>
            <person name="Kelstrup H."/>
            <person name="Emery V."/>
            <person name="Picard C."/>
        </authorList>
    </citation>
    <scope>NUCLEOTIDE SEQUENCE</scope>
    <source>
        <strain evidence="1">Stoneville</strain>
        <tissue evidence="1">Whole head</tissue>
    </source>
</reference>
<evidence type="ECO:0000313" key="1">
    <source>
        <dbReference type="EMBL" id="KAH0810585.1"/>
    </source>
</evidence>
<name>A0A8J6H9I7_TENMO</name>
<sequence>MSIDLGLRGYKNGRWRDMSIHGRRAGYLNMCACATGRDPFHIPGDDRVGSNVAPPPPATLFSISIMLYLGLYYERVRGERDRYRDDGSFFRRQRRAANNSDPVDIIGKPLKWEEIG</sequence>
<proteinExistence type="predicted"/>
<reference evidence="1" key="2">
    <citation type="submission" date="2021-08" db="EMBL/GenBank/DDBJ databases">
        <authorList>
            <person name="Eriksson T."/>
        </authorList>
    </citation>
    <scope>NUCLEOTIDE SEQUENCE</scope>
    <source>
        <strain evidence="1">Stoneville</strain>
        <tissue evidence="1">Whole head</tissue>
    </source>
</reference>
<organism evidence="1 2">
    <name type="scientific">Tenebrio molitor</name>
    <name type="common">Yellow mealworm beetle</name>
    <dbReference type="NCBI Taxonomy" id="7067"/>
    <lineage>
        <taxon>Eukaryota</taxon>
        <taxon>Metazoa</taxon>
        <taxon>Ecdysozoa</taxon>
        <taxon>Arthropoda</taxon>
        <taxon>Hexapoda</taxon>
        <taxon>Insecta</taxon>
        <taxon>Pterygota</taxon>
        <taxon>Neoptera</taxon>
        <taxon>Endopterygota</taxon>
        <taxon>Coleoptera</taxon>
        <taxon>Polyphaga</taxon>
        <taxon>Cucujiformia</taxon>
        <taxon>Tenebrionidae</taxon>
        <taxon>Tenebrio</taxon>
    </lineage>
</organism>
<gene>
    <name evidence="1" type="ORF">GEV33_012204</name>
</gene>
<comment type="caution">
    <text evidence="1">The sequence shown here is derived from an EMBL/GenBank/DDBJ whole genome shotgun (WGS) entry which is preliminary data.</text>
</comment>
<evidence type="ECO:0000313" key="2">
    <source>
        <dbReference type="Proteomes" id="UP000719412"/>
    </source>
</evidence>
<dbReference type="Proteomes" id="UP000719412">
    <property type="component" value="Unassembled WGS sequence"/>
</dbReference>
<dbReference type="AlphaFoldDB" id="A0A8J6H9I7"/>
<keyword evidence="2" id="KW-1185">Reference proteome</keyword>
<accession>A0A8J6H9I7</accession>
<protein>
    <submittedName>
        <fullName evidence="1">Uncharacterized protein</fullName>
    </submittedName>
</protein>
<dbReference type="EMBL" id="JABDTM020027398">
    <property type="protein sequence ID" value="KAH0810585.1"/>
    <property type="molecule type" value="Genomic_DNA"/>
</dbReference>